<dbReference type="Proteomes" id="UP001215598">
    <property type="component" value="Unassembled WGS sequence"/>
</dbReference>
<protein>
    <submittedName>
        <fullName evidence="1">Uncharacterized protein</fullName>
    </submittedName>
</protein>
<keyword evidence="2" id="KW-1185">Reference proteome</keyword>
<evidence type="ECO:0000313" key="2">
    <source>
        <dbReference type="Proteomes" id="UP001215598"/>
    </source>
</evidence>
<reference evidence="1" key="1">
    <citation type="submission" date="2023-03" db="EMBL/GenBank/DDBJ databases">
        <title>Massive genome expansion in bonnet fungi (Mycena s.s.) driven by repeated elements and novel gene families across ecological guilds.</title>
        <authorList>
            <consortium name="Lawrence Berkeley National Laboratory"/>
            <person name="Harder C.B."/>
            <person name="Miyauchi S."/>
            <person name="Viragh M."/>
            <person name="Kuo A."/>
            <person name="Thoen E."/>
            <person name="Andreopoulos B."/>
            <person name="Lu D."/>
            <person name="Skrede I."/>
            <person name="Drula E."/>
            <person name="Henrissat B."/>
            <person name="Morin E."/>
            <person name="Kohler A."/>
            <person name="Barry K."/>
            <person name="LaButti K."/>
            <person name="Morin E."/>
            <person name="Salamov A."/>
            <person name="Lipzen A."/>
            <person name="Mereny Z."/>
            <person name="Hegedus B."/>
            <person name="Baldrian P."/>
            <person name="Stursova M."/>
            <person name="Weitz H."/>
            <person name="Taylor A."/>
            <person name="Grigoriev I.V."/>
            <person name="Nagy L.G."/>
            <person name="Martin F."/>
            <person name="Kauserud H."/>
        </authorList>
    </citation>
    <scope>NUCLEOTIDE SEQUENCE</scope>
    <source>
        <strain evidence="1">CBHHK182m</strain>
    </source>
</reference>
<accession>A0AAD7NGY2</accession>
<sequence>MIRRGSIAQRSISRQIRGRGWVRSTNWPYGCFNYGPLRTGSSHSSWTVETQASPSLAFILSVTASVTGLILPLNLDFPSSLVRRSRILPTNLPFPHLSVGGVRHFPPGAAWVPPPSRPSNRIIPSNLRAPRIPSGFSSYGHTSSVQPSIHSTPSLPPFFDFFSLRLSASTRCLNTLLLRPESSTIPALRYVSTSISFSAGLKSPSKVHGYCSNFVGGRMIVLGLLHKIPYRKPLANWPFSGCHYASYFGALLPSYAHKS</sequence>
<gene>
    <name evidence="1" type="ORF">B0H16DRAFT_1720098</name>
</gene>
<proteinExistence type="predicted"/>
<organism evidence="1 2">
    <name type="scientific">Mycena metata</name>
    <dbReference type="NCBI Taxonomy" id="1033252"/>
    <lineage>
        <taxon>Eukaryota</taxon>
        <taxon>Fungi</taxon>
        <taxon>Dikarya</taxon>
        <taxon>Basidiomycota</taxon>
        <taxon>Agaricomycotina</taxon>
        <taxon>Agaricomycetes</taxon>
        <taxon>Agaricomycetidae</taxon>
        <taxon>Agaricales</taxon>
        <taxon>Marasmiineae</taxon>
        <taxon>Mycenaceae</taxon>
        <taxon>Mycena</taxon>
    </lineage>
</organism>
<dbReference type="AlphaFoldDB" id="A0AAD7NGY2"/>
<name>A0AAD7NGY2_9AGAR</name>
<comment type="caution">
    <text evidence="1">The sequence shown here is derived from an EMBL/GenBank/DDBJ whole genome shotgun (WGS) entry which is preliminary data.</text>
</comment>
<evidence type="ECO:0000313" key="1">
    <source>
        <dbReference type="EMBL" id="KAJ7759880.1"/>
    </source>
</evidence>
<dbReference type="EMBL" id="JARKIB010000038">
    <property type="protein sequence ID" value="KAJ7759880.1"/>
    <property type="molecule type" value="Genomic_DNA"/>
</dbReference>